<dbReference type="Gene3D" id="3.40.33.10">
    <property type="entry name" value="CAP"/>
    <property type="match status" value="1"/>
</dbReference>
<accession>A0A4P9Y2P4</accession>
<dbReference type="AlphaFoldDB" id="A0A4P9Y2P4"/>
<gene>
    <name evidence="3" type="ORF">BJ684DRAFT_20381</name>
</gene>
<reference evidence="4" key="1">
    <citation type="journal article" date="2018" name="Nat. Microbiol.">
        <title>Leveraging single-cell genomics to expand the fungal tree of life.</title>
        <authorList>
            <person name="Ahrendt S.R."/>
            <person name="Quandt C.A."/>
            <person name="Ciobanu D."/>
            <person name="Clum A."/>
            <person name="Salamov A."/>
            <person name="Andreopoulos B."/>
            <person name="Cheng J.F."/>
            <person name="Woyke T."/>
            <person name="Pelin A."/>
            <person name="Henrissat B."/>
            <person name="Reynolds N.K."/>
            <person name="Benny G.L."/>
            <person name="Smith M.E."/>
            <person name="James T.Y."/>
            <person name="Grigoriev I.V."/>
        </authorList>
    </citation>
    <scope>NUCLEOTIDE SEQUENCE [LARGE SCALE GENOMIC DNA]</scope>
</reference>
<dbReference type="Proteomes" id="UP000267251">
    <property type="component" value="Unassembled WGS sequence"/>
</dbReference>
<evidence type="ECO:0000313" key="4">
    <source>
        <dbReference type="Proteomes" id="UP000267251"/>
    </source>
</evidence>
<feature type="region of interest" description="Disordered" evidence="1">
    <location>
        <begin position="11"/>
        <end position="33"/>
    </location>
</feature>
<dbReference type="InterPro" id="IPR014044">
    <property type="entry name" value="CAP_dom"/>
</dbReference>
<protein>
    <recommendedName>
        <fullName evidence="2">SCP domain-containing protein</fullName>
    </recommendedName>
</protein>
<organism evidence="3 4">
    <name type="scientific">Piptocephalis cylindrospora</name>
    <dbReference type="NCBI Taxonomy" id="1907219"/>
    <lineage>
        <taxon>Eukaryota</taxon>
        <taxon>Fungi</taxon>
        <taxon>Fungi incertae sedis</taxon>
        <taxon>Zoopagomycota</taxon>
        <taxon>Zoopagomycotina</taxon>
        <taxon>Zoopagomycetes</taxon>
        <taxon>Zoopagales</taxon>
        <taxon>Piptocephalidaceae</taxon>
        <taxon>Piptocephalis</taxon>
    </lineage>
</organism>
<name>A0A4P9Y2P4_9FUNG</name>
<evidence type="ECO:0000256" key="1">
    <source>
        <dbReference type="SAM" id="MobiDB-lite"/>
    </source>
</evidence>
<proteinExistence type="predicted"/>
<keyword evidence="4" id="KW-1185">Reference proteome</keyword>
<feature type="domain" description="SCP" evidence="2">
    <location>
        <begin position="60"/>
        <end position="149"/>
    </location>
</feature>
<evidence type="ECO:0000259" key="2">
    <source>
        <dbReference type="Pfam" id="PF00188"/>
    </source>
</evidence>
<sequence length="223" mass="25059">MDMTCWRKGLSGKNTAKNSASRKLRFPSPRLGRSPRHHNPFLVLHVPAGYKNFDSRKFTSVFNAHREYEGRAKVKNMDVLDRVAAYRACYMADHGTKGSRDPEEGETLTLLINSGCTNCVSAGETIERGYETIGQLIDAYYTEPGLIPDEFDLSYTHFGIYKWHNAHGLPYYSIIVARVSGDKHRDRSLVYSTPPRLCGSVITNPKPVLVVYAGKPSIVLNFD</sequence>
<dbReference type="Pfam" id="PF00188">
    <property type="entry name" value="CAP"/>
    <property type="match status" value="1"/>
</dbReference>
<dbReference type="InterPro" id="IPR035940">
    <property type="entry name" value="CAP_sf"/>
</dbReference>
<evidence type="ECO:0000313" key="3">
    <source>
        <dbReference type="EMBL" id="RKP13105.1"/>
    </source>
</evidence>
<dbReference type="EMBL" id="KZ988107">
    <property type="protein sequence ID" value="RKP13105.1"/>
    <property type="molecule type" value="Genomic_DNA"/>
</dbReference>